<accession>A0A6G7YQE4</accession>
<dbReference type="Pfam" id="PF00903">
    <property type="entry name" value="Glyoxalase"/>
    <property type="match status" value="2"/>
</dbReference>
<keyword evidence="3" id="KW-1185">Reference proteome</keyword>
<dbReference type="Proteomes" id="UP000503222">
    <property type="component" value="Chromosome"/>
</dbReference>
<sequence>MPNPHGTFIWYELMTPDAAGAKAFYDAVVGWDIDATSAAPMGYRMIKRSDGGNAGGLLPLTDEMQSQGARPVWIGYIGVDDVDASVAAIEGDGGTVMMPAWDVEGIGRMAMVTDAQGAPFYLMKPTPPAGQENAESDVFSVDLPQHIRWNELSTSDPAAAVDLYTRHFGWRQDGEMDMGELGKYQFLYHGDVMIGAVMPKMPQMPVSMWSFYIGVDDIDRAHEAVKAGGGQVFMEPMEIPGGEFSLNGMDPQGAAFGLVGPRKA</sequence>
<feature type="domain" description="VOC" evidence="1">
    <location>
        <begin position="7"/>
        <end position="125"/>
    </location>
</feature>
<dbReference type="SUPFAM" id="SSF54593">
    <property type="entry name" value="Glyoxalase/Bleomycin resistance protein/Dihydroxybiphenyl dioxygenase"/>
    <property type="match status" value="2"/>
</dbReference>
<dbReference type="InterPro" id="IPR029068">
    <property type="entry name" value="Glyas_Bleomycin-R_OHBP_Dase"/>
</dbReference>
<evidence type="ECO:0000313" key="3">
    <source>
        <dbReference type="Proteomes" id="UP000503222"/>
    </source>
</evidence>
<feature type="domain" description="VOC" evidence="1">
    <location>
        <begin position="146"/>
        <end position="261"/>
    </location>
</feature>
<reference evidence="2 3" key="1">
    <citation type="submission" date="2020-03" db="EMBL/GenBank/DDBJ databases">
        <title>Sphingomonas sp. nov., isolated from fish.</title>
        <authorList>
            <person name="Hyun D.-W."/>
            <person name="Bae J.-W."/>
        </authorList>
    </citation>
    <scope>NUCLEOTIDE SEQUENCE [LARGE SCALE GENOMIC DNA]</scope>
    <source>
        <strain evidence="2 3">HDW15B</strain>
    </source>
</reference>
<dbReference type="InterPro" id="IPR052164">
    <property type="entry name" value="Anthracycline_SecMetBiosynth"/>
</dbReference>
<gene>
    <name evidence="2" type="ORF">G7077_08700</name>
</gene>
<evidence type="ECO:0000313" key="2">
    <source>
        <dbReference type="EMBL" id="QIK78961.1"/>
    </source>
</evidence>
<dbReference type="PANTHER" id="PTHR33993">
    <property type="entry name" value="GLYOXALASE-RELATED"/>
    <property type="match status" value="1"/>
</dbReference>
<dbReference type="KEGG" id="spii:G7077_08700"/>
<organism evidence="2 3">
    <name type="scientific">Sphingomonas piscis</name>
    <dbReference type="NCBI Taxonomy" id="2714943"/>
    <lineage>
        <taxon>Bacteria</taxon>
        <taxon>Pseudomonadati</taxon>
        <taxon>Pseudomonadota</taxon>
        <taxon>Alphaproteobacteria</taxon>
        <taxon>Sphingomonadales</taxon>
        <taxon>Sphingomonadaceae</taxon>
        <taxon>Sphingomonas</taxon>
    </lineage>
</organism>
<dbReference type="InterPro" id="IPR004360">
    <property type="entry name" value="Glyas_Fos-R_dOase_dom"/>
</dbReference>
<dbReference type="EMBL" id="CP049869">
    <property type="protein sequence ID" value="QIK78961.1"/>
    <property type="molecule type" value="Genomic_DNA"/>
</dbReference>
<name>A0A6G7YQE4_9SPHN</name>
<dbReference type="InterPro" id="IPR037523">
    <property type="entry name" value="VOC_core"/>
</dbReference>
<protein>
    <submittedName>
        <fullName evidence="2">VOC family protein</fullName>
    </submittedName>
</protein>
<dbReference type="Gene3D" id="3.10.180.10">
    <property type="entry name" value="2,3-Dihydroxybiphenyl 1,2-Dioxygenase, domain 1"/>
    <property type="match status" value="2"/>
</dbReference>
<dbReference type="AlphaFoldDB" id="A0A6G7YQE4"/>
<proteinExistence type="predicted"/>
<dbReference type="PROSITE" id="PS51819">
    <property type="entry name" value="VOC"/>
    <property type="match status" value="2"/>
</dbReference>
<dbReference type="CDD" id="cd07247">
    <property type="entry name" value="SgaA_N_like"/>
    <property type="match status" value="2"/>
</dbReference>
<dbReference type="PANTHER" id="PTHR33993:SF14">
    <property type="entry name" value="GB|AAF24581.1"/>
    <property type="match status" value="1"/>
</dbReference>
<evidence type="ECO:0000259" key="1">
    <source>
        <dbReference type="PROSITE" id="PS51819"/>
    </source>
</evidence>
<dbReference type="RefSeq" id="WP_166411352.1">
    <property type="nucleotide sequence ID" value="NZ_CP049869.1"/>
</dbReference>